<dbReference type="OrthoDB" id="10064100at2759"/>
<dbReference type="CDD" id="cd16655">
    <property type="entry name" value="RING-Ubox_WDSUB1-like"/>
    <property type="match status" value="1"/>
</dbReference>
<dbReference type="InterPro" id="IPR052085">
    <property type="entry name" value="WD-SAM-U-box"/>
</dbReference>
<dbReference type="EMBL" id="LSRX01000768">
    <property type="protein sequence ID" value="OLP89298.1"/>
    <property type="molecule type" value="Genomic_DNA"/>
</dbReference>
<dbReference type="OMA" id="HECREVQ"/>
<dbReference type="Gene3D" id="3.30.40.10">
    <property type="entry name" value="Zinc/RING finger domain, C3HC4 (zinc finger)"/>
    <property type="match status" value="1"/>
</dbReference>
<dbReference type="Proteomes" id="UP000186817">
    <property type="component" value="Unassembled WGS sequence"/>
</dbReference>
<evidence type="ECO:0000256" key="1">
    <source>
        <dbReference type="SAM" id="Coils"/>
    </source>
</evidence>
<dbReference type="SUPFAM" id="SSF57850">
    <property type="entry name" value="RING/U-box"/>
    <property type="match status" value="1"/>
</dbReference>
<dbReference type="PANTHER" id="PTHR46573">
    <property type="entry name" value="WD REPEAT, SAM AND U-BOX DOMAIN-CONTAINING PROTEIN 1"/>
    <property type="match status" value="1"/>
</dbReference>
<dbReference type="SMART" id="SM00504">
    <property type="entry name" value="Ubox"/>
    <property type="match status" value="1"/>
</dbReference>
<sequence>MAGMVGQDNLLVKKVWKLVSNDADFINIMNRTFACDGWFGELLLEGVKYLVNLHVSNKTVNLLQVISRGMEFHGFTTYVRRPLGLDELLAGDASLKQQHTLLKALCAGAAAGLWGLRACGGVELGGGELIAAEQDEHQRSLPRSRVDMGIRTCELKACFAEYASSLCLECTFTGLSIAMAWDSKTGDAEVRMVMDSLVRRLEEDPEDFCCPISLCLMEDPVLAEDGRSYERKSIQEALRHRMASPLTNLYMGRRLVPDSKTKTAIVEFKEKVVEDIISHVPCMSPLQALKLLFRAEGFVREKLPDPAAKDALITILMLRARLPSPLRGDAISEFTTMCADPAVDLKKVVERFLCKLGLKSLLVELDDQTVARFCLAAHVAPKSACCHAVDREQVCRLAVHSGEQAGARKLWKFVKTRAACGNPEWVMAAGLVLAARYSILGVPGPLPCVISRKAIGYMQNPGMALSDAKNFFRLTLDFDDPAEATAEAQVKLLLDMCSQQEDEADRQKLLMEAHYVDPRDAEVLKQLTLCFTQELESKGKIENEDAFISFLLDVHGSIPAEFLSKMGFEDRTIRALAVEPEMVVKLAEQLESSGRGKDGAKILMTMSEELEEDGSASSQVKSQQASLQAYNMSGYSQEALHLVLSILSRRLLQMQHECREVQAKCSEQEDCIERLRDEQTQLHSYQQPMMTIEWDISRQELSTLTKGLSVNSPPFEIAATRLTAWFQYFPQGATSAEDGFASLYLFGDKDSIIECDLVVGLERKTMENSPVTPGGTGRGWANFVRIGAHKKISVIVYSVKSFVLSDLTYIYY</sequence>
<name>A0A1Q9D2A8_SYMMI</name>
<evidence type="ECO:0000313" key="4">
    <source>
        <dbReference type="Proteomes" id="UP000186817"/>
    </source>
</evidence>
<keyword evidence="1" id="KW-0175">Coiled coil</keyword>
<comment type="caution">
    <text evidence="3">The sequence shown here is derived from an EMBL/GenBank/DDBJ whole genome shotgun (WGS) entry which is preliminary data.</text>
</comment>
<evidence type="ECO:0000259" key="2">
    <source>
        <dbReference type="SMART" id="SM00504"/>
    </source>
</evidence>
<dbReference type="PANTHER" id="PTHR46573:SF1">
    <property type="entry name" value="WD REPEAT, SAM AND U-BOX DOMAIN-CONTAINING PROTEIN 1"/>
    <property type="match status" value="1"/>
</dbReference>
<dbReference type="InterPro" id="IPR013083">
    <property type="entry name" value="Znf_RING/FYVE/PHD"/>
</dbReference>
<keyword evidence="4" id="KW-1185">Reference proteome</keyword>
<feature type="domain" description="U-box" evidence="2">
    <location>
        <begin position="207"/>
        <end position="268"/>
    </location>
</feature>
<proteinExistence type="predicted"/>
<protein>
    <submittedName>
        <fullName evidence="3">U-box domain-containing protein 51</fullName>
    </submittedName>
</protein>
<evidence type="ECO:0000313" key="3">
    <source>
        <dbReference type="EMBL" id="OLP89298.1"/>
    </source>
</evidence>
<dbReference type="InterPro" id="IPR003613">
    <property type="entry name" value="Ubox_domain"/>
</dbReference>
<dbReference type="Pfam" id="PF04564">
    <property type="entry name" value="U-box"/>
    <property type="match status" value="1"/>
</dbReference>
<dbReference type="GO" id="GO:0016567">
    <property type="term" value="P:protein ubiquitination"/>
    <property type="evidence" value="ECO:0007669"/>
    <property type="project" value="InterPro"/>
</dbReference>
<dbReference type="AlphaFoldDB" id="A0A1Q9D2A8"/>
<reference evidence="3 4" key="1">
    <citation type="submission" date="2016-02" db="EMBL/GenBank/DDBJ databases">
        <title>Genome analysis of coral dinoflagellate symbionts highlights evolutionary adaptations to a symbiotic lifestyle.</title>
        <authorList>
            <person name="Aranda M."/>
            <person name="Li Y."/>
            <person name="Liew Y.J."/>
            <person name="Baumgarten S."/>
            <person name="Simakov O."/>
            <person name="Wilson M."/>
            <person name="Piel J."/>
            <person name="Ashoor H."/>
            <person name="Bougouffa S."/>
            <person name="Bajic V.B."/>
            <person name="Ryu T."/>
            <person name="Ravasi T."/>
            <person name="Bayer T."/>
            <person name="Micklem G."/>
            <person name="Kim H."/>
            <person name="Bhak J."/>
            <person name="Lajeunesse T.C."/>
            <person name="Voolstra C.R."/>
        </authorList>
    </citation>
    <scope>NUCLEOTIDE SEQUENCE [LARGE SCALE GENOMIC DNA]</scope>
    <source>
        <strain evidence="3 4">CCMP2467</strain>
    </source>
</reference>
<dbReference type="GO" id="GO:0004842">
    <property type="term" value="F:ubiquitin-protein transferase activity"/>
    <property type="evidence" value="ECO:0007669"/>
    <property type="project" value="InterPro"/>
</dbReference>
<accession>A0A1Q9D2A8</accession>
<gene>
    <name evidence="3" type="primary">PUB51</name>
    <name evidence="3" type="ORF">AK812_SmicGene29255</name>
</gene>
<feature type="coiled-coil region" evidence="1">
    <location>
        <begin position="644"/>
        <end position="678"/>
    </location>
</feature>
<organism evidence="3 4">
    <name type="scientific">Symbiodinium microadriaticum</name>
    <name type="common">Dinoflagellate</name>
    <name type="synonym">Zooxanthella microadriatica</name>
    <dbReference type="NCBI Taxonomy" id="2951"/>
    <lineage>
        <taxon>Eukaryota</taxon>
        <taxon>Sar</taxon>
        <taxon>Alveolata</taxon>
        <taxon>Dinophyceae</taxon>
        <taxon>Suessiales</taxon>
        <taxon>Symbiodiniaceae</taxon>
        <taxon>Symbiodinium</taxon>
    </lineage>
</organism>